<dbReference type="Pfam" id="PF03583">
    <property type="entry name" value="LIP"/>
    <property type="match status" value="1"/>
</dbReference>
<dbReference type="InterPro" id="IPR005152">
    <property type="entry name" value="Lipase_secreted"/>
</dbReference>
<evidence type="ECO:0000313" key="1">
    <source>
        <dbReference type="EMBL" id="MFD0926984.1"/>
    </source>
</evidence>
<dbReference type="PANTHER" id="PTHR34853:SF1">
    <property type="entry name" value="LIPASE 5"/>
    <property type="match status" value="1"/>
</dbReference>
<proteinExistence type="predicted"/>
<dbReference type="PANTHER" id="PTHR34853">
    <property type="match status" value="1"/>
</dbReference>
<evidence type="ECO:0000313" key="2">
    <source>
        <dbReference type="Proteomes" id="UP001597068"/>
    </source>
</evidence>
<dbReference type="InterPro" id="IPR029058">
    <property type="entry name" value="AB_hydrolase_fold"/>
</dbReference>
<name>A0ABW3GE73_9NOCA</name>
<comment type="caution">
    <text evidence="1">The sequence shown here is derived from an EMBL/GenBank/DDBJ whole genome shotgun (WGS) entry which is preliminary data.</text>
</comment>
<accession>A0ABW3GE73</accession>
<organism evidence="1 2">
    <name type="scientific">Williamsia deligens</name>
    <dbReference type="NCBI Taxonomy" id="321325"/>
    <lineage>
        <taxon>Bacteria</taxon>
        <taxon>Bacillati</taxon>
        <taxon>Actinomycetota</taxon>
        <taxon>Actinomycetes</taxon>
        <taxon>Mycobacteriales</taxon>
        <taxon>Nocardiaceae</taxon>
        <taxon>Williamsia</taxon>
    </lineage>
</organism>
<protein>
    <submittedName>
        <fullName evidence="1">Lipase family protein</fullName>
    </submittedName>
</protein>
<keyword evidence="2" id="KW-1185">Reference proteome</keyword>
<dbReference type="Proteomes" id="UP001597068">
    <property type="component" value="Unassembled WGS sequence"/>
</dbReference>
<dbReference type="RefSeq" id="WP_253648666.1">
    <property type="nucleotide sequence ID" value="NZ_BAAAMO010000006.1"/>
</dbReference>
<sequence>MTSRAPCGRLLVVVLVAVVVAVAVAVVVLTVSRRSETRAPTAASVPGAQIGGSAPGSLVSAEPMPGFARSLVGSSMRSARVLYRSGSGDTSAPTVVSAAVFSPRRTAPPGGWPVIAFAHATAGIDEPCAPSYSDTLKGQVGVLDAFIRLGYAVAMPDYQGLGAPGVHQYLDARTAGLNTVDAVRALRATFPDISTRWGAYGGSQGGGASWAVAELGTRRAPDLTLVGAVAISPAADVSGLVDKAQARTLTPDQGPTFQAVVESLARTHPDVDRDDFRRGDAARDWDVLSACAGPLLDRRDAAVADLSVADLAPRTTAAADTVRRVLDSWALPQGPSTTPLYVEYGGRDTFVDPRWTTAALARQCALGGSVTYRLDPDRGHGDVPTEQALEWLARRFAGTPATSTCPSPGR</sequence>
<dbReference type="SUPFAM" id="SSF53474">
    <property type="entry name" value="alpha/beta-Hydrolases"/>
    <property type="match status" value="1"/>
</dbReference>
<dbReference type="PIRSF" id="PIRSF029171">
    <property type="entry name" value="Esterase_LipA"/>
    <property type="match status" value="1"/>
</dbReference>
<gene>
    <name evidence="1" type="ORF">ACFQ04_14690</name>
</gene>
<reference evidence="2" key="1">
    <citation type="journal article" date="2019" name="Int. J. Syst. Evol. Microbiol.">
        <title>The Global Catalogue of Microorganisms (GCM) 10K type strain sequencing project: providing services to taxonomists for standard genome sequencing and annotation.</title>
        <authorList>
            <consortium name="The Broad Institute Genomics Platform"/>
            <consortium name="The Broad Institute Genome Sequencing Center for Infectious Disease"/>
            <person name="Wu L."/>
            <person name="Ma J."/>
        </authorList>
    </citation>
    <scope>NUCLEOTIDE SEQUENCE [LARGE SCALE GENOMIC DNA]</scope>
    <source>
        <strain evidence="2">CCUG 50873</strain>
    </source>
</reference>
<dbReference type="EMBL" id="JBHTIL010000002">
    <property type="protein sequence ID" value="MFD0926984.1"/>
    <property type="molecule type" value="Genomic_DNA"/>
</dbReference>
<dbReference type="Gene3D" id="3.40.50.1820">
    <property type="entry name" value="alpha/beta hydrolase"/>
    <property type="match status" value="2"/>
</dbReference>